<dbReference type="GeneID" id="28894159"/>
<evidence type="ECO:0000313" key="3">
    <source>
        <dbReference type="Proteomes" id="UP000076632"/>
    </source>
</evidence>
<name>A0A165HMH1_XYLHT</name>
<feature type="signal peptide" evidence="1">
    <location>
        <begin position="1"/>
        <end position="18"/>
    </location>
</feature>
<dbReference type="AlphaFoldDB" id="A0A165HMH1"/>
<dbReference type="EMBL" id="KV407457">
    <property type="protein sequence ID" value="KZF23735.1"/>
    <property type="molecule type" value="Genomic_DNA"/>
</dbReference>
<evidence type="ECO:0000256" key="1">
    <source>
        <dbReference type="SAM" id="SignalP"/>
    </source>
</evidence>
<feature type="chain" id="PRO_5007858751" description="Secreted protein" evidence="1">
    <location>
        <begin position="19"/>
        <end position="71"/>
    </location>
</feature>
<evidence type="ECO:0000313" key="2">
    <source>
        <dbReference type="EMBL" id="KZF23735.1"/>
    </source>
</evidence>
<keyword evidence="3" id="KW-1185">Reference proteome</keyword>
<reference evidence="2 3" key="1">
    <citation type="journal article" date="2016" name="Fungal Biol.">
        <title>The genome of Xylona heveae provides a window into fungal endophytism.</title>
        <authorList>
            <person name="Gazis R."/>
            <person name="Kuo A."/>
            <person name="Riley R."/>
            <person name="LaButti K."/>
            <person name="Lipzen A."/>
            <person name="Lin J."/>
            <person name="Amirebrahimi M."/>
            <person name="Hesse C.N."/>
            <person name="Spatafora J.W."/>
            <person name="Henrissat B."/>
            <person name="Hainaut M."/>
            <person name="Grigoriev I.V."/>
            <person name="Hibbett D.S."/>
        </authorList>
    </citation>
    <scope>NUCLEOTIDE SEQUENCE [LARGE SCALE GENOMIC DNA]</scope>
    <source>
        <strain evidence="2 3">TC161</strain>
    </source>
</reference>
<keyword evidence="1" id="KW-0732">Signal</keyword>
<sequence length="71" mass="8321">MTLLLLCFCFHFLEDLDGTANSSSLLMLLTFLHHCFIARFTLVSLPMKLRMPASRWHFCARTNLRHFSFAK</sequence>
<evidence type="ECO:0008006" key="4">
    <source>
        <dbReference type="Google" id="ProtNLM"/>
    </source>
</evidence>
<proteinExistence type="predicted"/>
<dbReference type="Proteomes" id="UP000076632">
    <property type="component" value="Unassembled WGS sequence"/>
</dbReference>
<dbReference type="RefSeq" id="XP_018189290.1">
    <property type="nucleotide sequence ID" value="XM_018329022.1"/>
</dbReference>
<organism evidence="2 3">
    <name type="scientific">Xylona heveae (strain CBS 132557 / TC161)</name>
    <dbReference type="NCBI Taxonomy" id="1328760"/>
    <lineage>
        <taxon>Eukaryota</taxon>
        <taxon>Fungi</taxon>
        <taxon>Dikarya</taxon>
        <taxon>Ascomycota</taxon>
        <taxon>Pezizomycotina</taxon>
        <taxon>Xylonomycetes</taxon>
        <taxon>Xylonales</taxon>
        <taxon>Xylonaceae</taxon>
        <taxon>Xylona</taxon>
    </lineage>
</organism>
<protein>
    <recommendedName>
        <fullName evidence="4">Secreted protein</fullName>
    </recommendedName>
</protein>
<gene>
    <name evidence="2" type="ORF">L228DRAFT_123001</name>
</gene>
<accession>A0A165HMH1</accession>
<dbReference type="InParanoid" id="A0A165HMH1"/>